<accession>A0A7M7RG89</accession>
<evidence type="ECO:0000256" key="3">
    <source>
        <dbReference type="ARBA" id="ARBA00022664"/>
    </source>
</evidence>
<dbReference type="GO" id="GO:0003723">
    <property type="term" value="F:RNA binding"/>
    <property type="evidence" value="ECO:0007669"/>
    <property type="project" value="UniProtKB-UniRule"/>
</dbReference>
<dbReference type="Gene3D" id="4.10.60.10">
    <property type="entry name" value="Zinc finger, CCHC-type"/>
    <property type="match status" value="1"/>
</dbReference>
<dbReference type="PROSITE" id="PS50158">
    <property type="entry name" value="ZF_CCHC"/>
    <property type="match status" value="1"/>
</dbReference>
<dbReference type="Proteomes" id="UP000007110">
    <property type="component" value="Unassembled WGS sequence"/>
</dbReference>
<evidence type="ECO:0000256" key="1">
    <source>
        <dbReference type="ARBA" id="ARBA00004123"/>
    </source>
</evidence>
<feature type="compositionally biased region" description="Basic and acidic residues" evidence="14">
    <location>
        <begin position="185"/>
        <end position="196"/>
    </location>
</feature>
<dbReference type="InParanoid" id="A0A7M7RG89"/>
<dbReference type="SUPFAM" id="SSF57756">
    <property type="entry name" value="Retrovirus zinc finger-like domains"/>
    <property type="match status" value="1"/>
</dbReference>
<dbReference type="InterPro" id="IPR044598">
    <property type="entry name" value="ZCRB1"/>
</dbReference>
<feature type="region of interest" description="Disordered" evidence="14">
    <location>
        <begin position="121"/>
        <end position="233"/>
    </location>
</feature>
<reference evidence="17" key="2">
    <citation type="submission" date="2021-01" db="UniProtKB">
        <authorList>
            <consortium name="EnsemblMetazoa"/>
        </authorList>
    </citation>
    <scope>IDENTIFICATION</scope>
</reference>
<keyword evidence="3" id="KW-0507">mRNA processing</keyword>
<dbReference type="GO" id="GO:0000398">
    <property type="term" value="P:mRNA splicing, via spliceosome"/>
    <property type="evidence" value="ECO:0007669"/>
    <property type="project" value="InterPro"/>
</dbReference>
<dbReference type="InterPro" id="IPR012677">
    <property type="entry name" value="Nucleotide-bd_a/b_plait_sf"/>
</dbReference>
<evidence type="ECO:0000259" key="15">
    <source>
        <dbReference type="PROSITE" id="PS50102"/>
    </source>
</evidence>
<dbReference type="InterPro" id="IPR036875">
    <property type="entry name" value="Znf_CCHC_sf"/>
</dbReference>
<dbReference type="SMART" id="SM00343">
    <property type="entry name" value="ZnF_C2HC"/>
    <property type="match status" value="1"/>
</dbReference>
<evidence type="ECO:0000256" key="6">
    <source>
        <dbReference type="ARBA" id="ARBA00022771"/>
    </source>
</evidence>
<dbReference type="CTD" id="85437"/>
<evidence type="ECO:0000259" key="16">
    <source>
        <dbReference type="PROSITE" id="PS50158"/>
    </source>
</evidence>
<dbReference type="Gene3D" id="3.30.70.330">
    <property type="match status" value="1"/>
</dbReference>
<evidence type="ECO:0000313" key="17">
    <source>
        <dbReference type="EnsemblMetazoa" id="XP_796219"/>
    </source>
</evidence>
<dbReference type="FunFam" id="3.30.70.330:FF:000233">
    <property type="entry name" value="Zinc finger CCHC-type and RNA-binding motif-containing protein 1"/>
    <property type="match status" value="1"/>
</dbReference>
<reference evidence="18" key="1">
    <citation type="submission" date="2015-02" db="EMBL/GenBank/DDBJ databases">
        <title>Genome sequencing for Strongylocentrotus purpuratus.</title>
        <authorList>
            <person name="Murali S."/>
            <person name="Liu Y."/>
            <person name="Vee V."/>
            <person name="English A."/>
            <person name="Wang M."/>
            <person name="Skinner E."/>
            <person name="Han Y."/>
            <person name="Muzny D.M."/>
            <person name="Worley K.C."/>
            <person name="Gibbs R.A."/>
        </authorList>
    </citation>
    <scope>NUCLEOTIDE SEQUENCE</scope>
</reference>
<dbReference type="GO" id="GO:0008270">
    <property type="term" value="F:zinc ion binding"/>
    <property type="evidence" value="ECO:0007669"/>
    <property type="project" value="UniProtKB-KW"/>
</dbReference>
<feature type="compositionally biased region" description="Low complexity" evidence="14">
    <location>
        <begin position="200"/>
        <end position="210"/>
    </location>
</feature>
<protein>
    <recommendedName>
        <fullName evidence="2">Zinc finger CCHC-type and RNA-binding motif-containing protein 1</fullName>
    </recommendedName>
    <alternativeName>
        <fullName evidence="11">U11/U12 small nuclear ribonucleoprotein 31 kDa protein</fullName>
    </alternativeName>
</protein>
<dbReference type="PANTHER" id="PTHR46259:SF1">
    <property type="entry name" value="ZINC FINGER CCHC-TYPE AND RNA-BINDING MOTIF-CONTAINING PROTEIN 1"/>
    <property type="match status" value="1"/>
</dbReference>
<dbReference type="Pfam" id="PF00076">
    <property type="entry name" value="RRM_1"/>
    <property type="match status" value="1"/>
</dbReference>
<dbReference type="SMART" id="SM00360">
    <property type="entry name" value="RRM"/>
    <property type="match status" value="1"/>
</dbReference>
<dbReference type="FunFam" id="4.10.60.10:FF:000009">
    <property type="entry name" value="Zinc finger CCHC-type and RNA-binding motif-containing protein 1"/>
    <property type="match status" value="1"/>
</dbReference>
<evidence type="ECO:0000256" key="13">
    <source>
        <dbReference type="PROSITE-ProRule" id="PRU00176"/>
    </source>
</evidence>
<feature type="compositionally biased region" description="Basic and acidic residues" evidence="14">
    <location>
        <begin position="140"/>
        <end position="153"/>
    </location>
</feature>
<evidence type="ECO:0000256" key="9">
    <source>
        <dbReference type="ARBA" id="ARBA00023187"/>
    </source>
</evidence>
<dbReference type="EnsemblMetazoa" id="XM_791126">
    <property type="protein sequence ID" value="XP_796219"/>
    <property type="gene ID" value="LOC591569"/>
</dbReference>
<dbReference type="CDD" id="cd12393">
    <property type="entry name" value="RRM_ZCRB1"/>
    <property type="match status" value="1"/>
</dbReference>
<keyword evidence="18" id="KW-1185">Reference proteome</keyword>
<feature type="domain" description="RRM" evidence="15">
    <location>
        <begin position="10"/>
        <end position="88"/>
    </location>
</feature>
<proteinExistence type="predicted"/>
<dbReference type="AlphaFoldDB" id="A0A7M7RG89"/>
<keyword evidence="7" id="KW-0862">Zinc</keyword>
<feature type="domain" description="CCHC-type" evidence="16">
    <location>
        <begin position="106"/>
        <end position="122"/>
    </location>
</feature>
<feature type="compositionally biased region" description="Acidic residues" evidence="14">
    <location>
        <begin position="154"/>
        <end position="170"/>
    </location>
</feature>
<keyword evidence="8 13" id="KW-0694">RNA-binding</keyword>
<name>A0A7M7RG89_STRPU</name>
<dbReference type="OrthoDB" id="267048at2759"/>
<dbReference type="SUPFAM" id="SSF54928">
    <property type="entry name" value="RNA-binding domain, RBD"/>
    <property type="match status" value="1"/>
</dbReference>
<dbReference type="InterPro" id="IPR001878">
    <property type="entry name" value="Znf_CCHC"/>
</dbReference>
<evidence type="ECO:0000313" key="18">
    <source>
        <dbReference type="Proteomes" id="UP000007110"/>
    </source>
</evidence>
<evidence type="ECO:0000256" key="10">
    <source>
        <dbReference type="ARBA" id="ARBA00023242"/>
    </source>
</evidence>
<dbReference type="InterPro" id="IPR035979">
    <property type="entry name" value="RBD_domain_sf"/>
</dbReference>
<comment type="subcellular location">
    <subcellularLocation>
        <location evidence="1">Nucleus</location>
    </subcellularLocation>
</comment>
<evidence type="ECO:0000256" key="5">
    <source>
        <dbReference type="ARBA" id="ARBA00022728"/>
    </source>
</evidence>
<dbReference type="InterPro" id="IPR000504">
    <property type="entry name" value="RRM_dom"/>
</dbReference>
<evidence type="ECO:0000256" key="12">
    <source>
        <dbReference type="PROSITE-ProRule" id="PRU00047"/>
    </source>
</evidence>
<keyword evidence="6 12" id="KW-0863">Zinc-finger</keyword>
<dbReference type="OMA" id="AHYFNDE"/>
<dbReference type="GO" id="GO:0005689">
    <property type="term" value="C:U12-type spliceosomal complex"/>
    <property type="evidence" value="ECO:0007669"/>
    <property type="project" value="InterPro"/>
</dbReference>
<evidence type="ECO:0000256" key="4">
    <source>
        <dbReference type="ARBA" id="ARBA00022723"/>
    </source>
</evidence>
<organism evidence="17 18">
    <name type="scientific">Strongylocentrotus purpuratus</name>
    <name type="common">Purple sea urchin</name>
    <dbReference type="NCBI Taxonomy" id="7668"/>
    <lineage>
        <taxon>Eukaryota</taxon>
        <taxon>Metazoa</taxon>
        <taxon>Echinodermata</taxon>
        <taxon>Eleutherozoa</taxon>
        <taxon>Echinozoa</taxon>
        <taxon>Echinoidea</taxon>
        <taxon>Euechinoidea</taxon>
        <taxon>Echinacea</taxon>
        <taxon>Camarodonta</taxon>
        <taxon>Echinidea</taxon>
        <taxon>Strongylocentrotidae</taxon>
        <taxon>Strongylocentrotus</taxon>
    </lineage>
</organism>
<dbReference type="PROSITE" id="PS50102">
    <property type="entry name" value="RRM"/>
    <property type="match status" value="1"/>
</dbReference>
<keyword evidence="4" id="KW-0479">Metal-binding</keyword>
<keyword evidence="5" id="KW-0747">Spliceosome</keyword>
<keyword evidence="9" id="KW-0508">mRNA splicing</keyword>
<evidence type="ECO:0000256" key="7">
    <source>
        <dbReference type="ARBA" id="ARBA00022833"/>
    </source>
</evidence>
<dbReference type="FunCoup" id="A0A7M7RG89">
    <property type="interactions" value="646"/>
</dbReference>
<evidence type="ECO:0000256" key="11">
    <source>
        <dbReference type="ARBA" id="ARBA00032031"/>
    </source>
</evidence>
<keyword evidence="10" id="KW-0539">Nucleus</keyword>
<dbReference type="Pfam" id="PF00098">
    <property type="entry name" value="zf-CCHC"/>
    <property type="match status" value="1"/>
</dbReference>
<dbReference type="InterPro" id="IPR034219">
    <property type="entry name" value="ZCRB1_RRM"/>
</dbReference>
<dbReference type="GeneID" id="591569"/>
<evidence type="ECO:0000256" key="14">
    <source>
        <dbReference type="SAM" id="MobiDB-lite"/>
    </source>
</evidence>
<dbReference type="PANTHER" id="PTHR46259">
    <property type="entry name" value="ZINC FINGER CCHC-TYPE AND RNA-BINDING MOTIF-CONTAINING PROTEIN 1"/>
    <property type="match status" value="1"/>
</dbReference>
<sequence>MSGGLAPSKSTVYVSNLPFTLTNNDLQQIFGRFGQVARVTIVKDKETRKSKGLAFVLFVERDSAYKSIKSLNGRELFGRKWKVSIADDNGRAADFIRRRNYPDKSRCYECGEFGHLSYSCPKNTLGDREPPPKKEKKKKKDQEESSNLKRKYYDDDDEGDYEDSDDEQEGEDPKLESLHAAISSQREKTEEEEYRHIVASGSYDLASSSSQPMVKRPKVKKNAYFSDEDEISD</sequence>
<evidence type="ECO:0000256" key="2">
    <source>
        <dbReference type="ARBA" id="ARBA00015428"/>
    </source>
</evidence>
<dbReference type="RefSeq" id="XP_796219.2">
    <property type="nucleotide sequence ID" value="XM_791126.4"/>
</dbReference>
<dbReference type="KEGG" id="spu:591569"/>
<evidence type="ECO:0000256" key="8">
    <source>
        <dbReference type="ARBA" id="ARBA00022884"/>
    </source>
</evidence>